<organism evidence="5 6">
    <name type="scientific">Pogonophryne albipinna</name>
    <dbReference type="NCBI Taxonomy" id="1090488"/>
    <lineage>
        <taxon>Eukaryota</taxon>
        <taxon>Metazoa</taxon>
        <taxon>Chordata</taxon>
        <taxon>Craniata</taxon>
        <taxon>Vertebrata</taxon>
        <taxon>Euteleostomi</taxon>
        <taxon>Actinopterygii</taxon>
        <taxon>Neopterygii</taxon>
        <taxon>Teleostei</taxon>
        <taxon>Neoteleostei</taxon>
        <taxon>Acanthomorphata</taxon>
        <taxon>Eupercaria</taxon>
        <taxon>Perciformes</taxon>
        <taxon>Notothenioidei</taxon>
        <taxon>Pogonophryne</taxon>
    </lineage>
</organism>
<reference evidence="5" key="1">
    <citation type="submission" date="2022-11" db="EMBL/GenBank/DDBJ databases">
        <title>Chromosome-level genome of Pogonophryne albipinna.</title>
        <authorList>
            <person name="Jo E."/>
        </authorList>
    </citation>
    <scope>NUCLEOTIDE SEQUENCE</scope>
    <source>
        <strain evidence="5">SGF0006</strain>
        <tissue evidence="5">Muscle</tissue>
    </source>
</reference>
<feature type="region of interest" description="Disordered" evidence="3">
    <location>
        <begin position="1003"/>
        <end position="1026"/>
    </location>
</feature>
<feature type="repeat" description="PPR" evidence="2">
    <location>
        <begin position="208"/>
        <end position="242"/>
    </location>
</feature>
<dbReference type="Pfam" id="PF01535">
    <property type="entry name" value="PPR"/>
    <property type="match status" value="2"/>
</dbReference>
<dbReference type="GO" id="GO:0005634">
    <property type="term" value="C:nucleus"/>
    <property type="evidence" value="ECO:0007669"/>
    <property type="project" value="TreeGrafter"/>
</dbReference>
<evidence type="ECO:0000256" key="3">
    <source>
        <dbReference type="SAM" id="MobiDB-lite"/>
    </source>
</evidence>
<dbReference type="PROSITE" id="PS51375">
    <property type="entry name" value="PPR"/>
    <property type="match status" value="4"/>
</dbReference>
<feature type="repeat" description="PPR" evidence="2">
    <location>
        <begin position="730"/>
        <end position="764"/>
    </location>
</feature>
<dbReference type="Gene3D" id="1.25.40.10">
    <property type="entry name" value="Tetratricopeptide repeat domain"/>
    <property type="match status" value="3"/>
</dbReference>
<evidence type="ECO:0000256" key="2">
    <source>
        <dbReference type="PROSITE-ProRule" id="PRU00708"/>
    </source>
</evidence>
<dbReference type="GO" id="GO:0003730">
    <property type="term" value="F:mRNA 3'-UTR binding"/>
    <property type="evidence" value="ECO:0007669"/>
    <property type="project" value="TreeGrafter"/>
</dbReference>
<proteinExistence type="predicted"/>
<feature type="domain" description="PROP1-like PPR" evidence="4">
    <location>
        <begin position="235"/>
        <end position="343"/>
    </location>
</feature>
<dbReference type="GO" id="GO:0070129">
    <property type="term" value="P:regulation of mitochondrial translation"/>
    <property type="evidence" value="ECO:0007669"/>
    <property type="project" value="TreeGrafter"/>
</dbReference>
<protein>
    <recommendedName>
        <fullName evidence="4">PROP1-like PPR domain-containing protein</fullName>
    </recommendedName>
</protein>
<evidence type="ECO:0000313" key="5">
    <source>
        <dbReference type="EMBL" id="KAJ4949590.1"/>
    </source>
</evidence>
<dbReference type="GO" id="GO:0005739">
    <property type="term" value="C:mitochondrion"/>
    <property type="evidence" value="ECO:0007669"/>
    <property type="project" value="TreeGrafter"/>
</dbReference>
<dbReference type="InterPro" id="IPR011990">
    <property type="entry name" value="TPR-like_helical_dom_sf"/>
</dbReference>
<dbReference type="InterPro" id="IPR033490">
    <property type="entry name" value="LRP130"/>
</dbReference>
<feature type="repeat" description="PPR" evidence="2">
    <location>
        <begin position="243"/>
        <end position="277"/>
    </location>
</feature>
<gene>
    <name evidence="5" type="ORF">JOQ06_021100</name>
</gene>
<keyword evidence="1" id="KW-0677">Repeat</keyword>
<dbReference type="PANTHER" id="PTHR46669:SF1">
    <property type="entry name" value="LEUCINE-RICH PPR MOTIF-CONTAINING PROTEIN, MITOCHONDRIAL"/>
    <property type="match status" value="1"/>
</dbReference>
<feature type="repeat" description="PPR" evidence="2">
    <location>
        <begin position="693"/>
        <end position="727"/>
    </location>
</feature>
<evidence type="ECO:0000259" key="4">
    <source>
        <dbReference type="Pfam" id="PF17177"/>
    </source>
</evidence>
<evidence type="ECO:0000256" key="1">
    <source>
        <dbReference type="ARBA" id="ARBA00022737"/>
    </source>
</evidence>
<dbReference type="Proteomes" id="UP001219934">
    <property type="component" value="Unassembled WGS sequence"/>
</dbReference>
<dbReference type="EMBL" id="JAPTMU010000001">
    <property type="protein sequence ID" value="KAJ4949590.1"/>
    <property type="molecule type" value="Genomic_DNA"/>
</dbReference>
<name>A0AAD6BTU0_9TELE</name>
<keyword evidence="6" id="KW-1185">Reference proteome</keyword>
<comment type="caution">
    <text evidence="5">The sequence shown here is derived from an EMBL/GenBank/DDBJ whole genome shotgun (WGS) entry which is preliminary data.</text>
</comment>
<dbReference type="PANTHER" id="PTHR46669">
    <property type="entry name" value="LEUCINE-RICH PPR MOTIF-CONTAINING PROTEIN, MITOCHONDRIAL"/>
    <property type="match status" value="1"/>
</dbReference>
<dbReference type="NCBIfam" id="TIGR00756">
    <property type="entry name" value="PPR"/>
    <property type="match status" value="4"/>
</dbReference>
<evidence type="ECO:0000313" key="6">
    <source>
        <dbReference type="Proteomes" id="UP001219934"/>
    </source>
</evidence>
<feature type="compositionally biased region" description="Basic and acidic residues" evidence="3">
    <location>
        <begin position="1007"/>
        <end position="1019"/>
    </location>
</feature>
<dbReference type="InterPro" id="IPR002885">
    <property type="entry name" value="PPR_rpt"/>
</dbReference>
<dbReference type="Pfam" id="PF17177">
    <property type="entry name" value="PPR_long"/>
    <property type="match status" value="1"/>
</dbReference>
<dbReference type="InterPro" id="IPR033443">
    <property type="entry name" value="PROP1-like_PPR_dom"/>
</dbReference>
<sequence length="1388" mass="155014">MAALLRLARLLKCSPSGLLQISGTKRTGPPLRLLFSGPLGARGTGVCSRHISPVSGNASSRVWPYTAGCVRNYAVATEQKDEPGVTMRSNQAQQFDWALAKLDSSVRRTGRITETQLTRIFQDTCKKGYPSGNQALLLLRSCGSLLSEVPLEQRTELAHRVWEKLQELGAVYDVSHYNALLKVYLQNEFKFTPTDFLAKMEAANVQPNRVTYQRLIAAYCQNGDIEGASTILGFMKSKDLPITEAVFNSLVTGHAQAGDIESAKNILTVMKGAGIEPGPDTYVALLNAYAEKGDLDNLKKTIEAAESAECSLMDRDLMPVIFTLAKAGHQEHIPHMVERLRHERGYVPDAMNLCLSLITQGLEDTAFYILKNFPNLQSDGFNNEANLGNFFLRHCVNIDMSLEKICSFCKELQESNLHAAPTSFTLSVALETQKTGVVELLNGMQDLKIEPDGETLSHYVFPAFANIEEARHILKEAGISLASEDFFASKVRSLAVYNLAELHTLLSDPSCPATDLSVFRGSLIFGFKKSSDVESMVKITELLSKDQRFSKEGAKTSDTSSFFLYSFIDNMSEGEVHANKDKLRKYFNQLKDQNITVTLNIYRGIRNLLESYQAQELLKDVVALVDHDGVGSDAHRGHGAEGRVYALEKKLAKRKAENQPLGNMLKQTIQSLVAEENLVRALELKQEHEDEMMTPAYASLIGLCCRHNNVEEALNLKREMTRKDSSVKLDGGKYIALVQTLAKNDRMEEAVDILKEMKEKEVVLNDKHTTLFFHMLFSLATKGGAPAVQRLQDSMFTLGLAKPNSNLLSPLVTAYIESEDLSGALEAAIDCQKRYNHMPPIHRIIVALVEKGDTDLLQKAMDFVSQERGEMAMLYDLFFAFLQTGRYREARKIIETPGLRARAARMQWYAEKCINSNQIEPLEQMVDMTDKLFECDRDEMYSYLLRQYEATNEWKKAEGLWTKMQEENVIPRERTLLMLAKILKNNGQEVPFDVPETWYQEEAPPAEVKRAAPKPKVEEGTSSQGPSFQSPIIALCKKDKAQEALKMCKEANDNGLAFNAITYDHLIRALLAEGSFNDAMAVKDIATSRLPTFQMSSAANDLYIITNSMKGQANDALERVRSLLQAGQMPSQLAITRLVQALGNSGNVSGIQEVQALINGHSKVVNLSSMIFVNNTVMAHIKSGDVDSAIETLEAIYTNPDTQSQSMAFVFRKILEDNNEKALDKLSAMAERLANHFACYRPASDLFVQLLDADKVEDAKFMLARINALAEQTDALVSYMSQKSQSPGQLGKIKTLQSLIPDFADKDVVNTYLMKCHVTDKDFSSAKALYEEWQKSGGEIDKLSLKRLAMMYRESGETVPFEEPPESFKFYADKLRERRAKSQKKAET</sequence>
<accession>A0AAD6BTU0</accession>